<sequence length="391" mass="42257">MAYFAPYIDATGLHIDTYINLRDSIVDEAKNIFGQDIYLGNDSQDYQLIATLSEYMYDVLQAIQLSYNNRSPATAIGSGLDGIVKINGIKRKSASYSTVLVVITGVADTVIKNGIVLDKGSFKWDLPTLVTIPSDGQIEVLAKCQIPGPVVANPGDIINIFNPTYGWNGVYNSTNAELGANIEDDSKLRKRQSLSTAQPSRTMLEGTSGAVAQVKDVTRSKVYENDTNQVDARGLPPHSITAVVEGGANEDIANAIFIHKGIGCFSNGDIIINVTDSKNQVTPIRFFRPVYVDIELTINIKSLNGYTTATTNSIKENLQTCLNSMEIGSGLTISSLWGVALQAMPNLMDPMFSITSITAARLGEVQGASDINLKYNEVCRGNINKITANVV</sequence>
<evidence type="ECO:0000313" key="1">
    <source>
        <dbReference type="EMBL" id="OOM74006.1"/>
    </source>
</evidence>
<organism evidence="1 2">
    <name type="scientific">Clostridium puniceum</name>
    <dbReference type="NCBI Taxonomy" id="29367"/>
    <lineage>
        <taxon>Bacteria</taxon>
        <taxon>Bacillati</taxon>
        <taxon>Bacillota</taxon>
        <taxon>Clostridia</taxon>
        <taxon>Eubacteriales</taxon>
        <taxon>Clostridiaceae</taxon>
        <taxon>Clostridium</taxon>
    </lineage>
</organism>
<dbReference type="Proteomes" id="UP000190890">
    <property type="component" value="Unassembled WGS sequence"/>
</dbReference>
<dbReference type="STRING" id="29367.CLPUN_42440"/>
<reference evidence="1 2" key="1">
    <citation type="submission" date="2016-05" db="EMBL/GenBank/DDBJ databases">
        <title>Microbial solvent formation.</title>
        <authorList>
            <person name="Poehlein A."/>
            <person name="Montoya Solano J.D."/>
            <person name="Flitsch S."/>
            <person name="Krabben P."/>
            <person name="Duerre P."/>
            <person name="Daniel R."/>
        </authorList>
    </citation>
    <scope>NUCLEOTIDE SEQUENCE [LARGE SCALE GENOMIC DNA]</scope>
    <source>
        <strain evidence="1 2">DSM 2619</strain>
    </source>
</reference>
<dbReference type="RefSeq" id="WP_077849190.1">
    <property type="nucleotide sequence ID" value="NZ_LZZM01000206.1"/>
</dbReference>
<dbReference type="OrthoDB" id="7904838at2"/>
<name>A0A1S8T8C9_9CLOT</name>
<proteinExistence type="predicted"/>
<comment type="caution">
    <text evidence="1">The sequence shown here is derived from an EMBL/GenBank/DDBJ whole genome shotgun (WGS) entry which is preliminary data.</text>
</comment>
<gene>
    <name evidence="1" type="ORF">CLPUN_42440</name>
</gene>
<keyword evidence="2" id="KW-1185">Reference proteome</keyword>
<accession>A0A1S8T8C9</accession>
<evidence type="ECO:0000313" key="2">
    <source>
        <dbReference type="Proteomes" id="UP000190890"/>
    </source>
</evidence>
<dbReference type="AlphaFoldDB" id="A0A1S8T8C9"/>
<dbReference type="EMBL" id="LZZM01000206">
    <property type="protein sequence ID" value="OOM74006.1"/>
    <property type="molecule type" value="Genomic_DNA"/>
</dbReference>
<protein>
    <submittedName>
        <fullName evidence="1">Baseplate J-like protein</fullName>
    </submittedName>
</protein>